<accession>B6SBZ5</accession>
<feature type="region of interest" description="Disordered" evidence="1">
    <location>
        <begin position="229"/>
        <end position="251"/>
    </location>
</feature>
<proteinExistence type="predicted"/>
<name>B6SBZ5_9CAUD</name>
<evidence type="ECO:0000256" key="1">
    <source>
        <dbReference type="SAM" id="MobiDB-lite"/>
    </source>
</evidence>
<dbReference type="GeneID" id="6998198"/>
<evidence type="ECO:0000313" key="3">
    <source>
        <dbReference type="Proteomes" id="UP000001043"/>
    </source>
</evidence>
<dbReference type="Pfam" id="PF19448">
    <property type="entry name" value="DUF5986"/>
    <property type="match status" value="1"/>
</dbReference>
<sequence length="251" mass="29218">MSNKIKLEVPNEIGYIIVQCFNKAKEEIREYIGKQNLITKNGVPFQFWDLLNDAIDTAFNSSNFKAYKSKRGRWRMIFIYDKNSKYLYVLMKEQRYKELHNNVNKREKMHYVDILTKVFNGDLKAPIEQLSFFSLEFDNEDKIEIYLQKLIDSINKDGAIIEHHVLLLFNQTAEYELTSIRAVMVDTNLNIVSEQNLSSYISIEESTVVEKVDKTNPVANNPTLGLKLTAKADARKKTHPLKKAKKEEDAK</sequence>
<dbReference type="KEGG" id="vg:6998198"/>
<reference evidence="2 3" key="1">
    <citation type="journal article" date="2008" name="J. Bacteriol.">
        <title>Molecular characterization of a Clostridium difficile bacteriophage and its cloned biologically active endolysin.</title>
        <authorList>
            <person name="Mayer M.J."/>
            <person name="Narbad A."/>
            <person name="Gasson M.J."/>
        </authorList>
    </citation>
    <scope>NUCLEOTIDE SEQUENCE</scope>
</reference>
<keyword evidence="3" id="KW-1185">Reference proteome</keyword>
<dbReference type="InterPro" id="IPR046028">
    <property type="entry name" value="DUF5986"/>
</dbReference>
<evidence type="ECO:0000313" key="2">
    <source>
        <dbReference type="EMBL" id="ACH91362.1"/>
    </source>
</evidence>
<organism evidence="2 3">
    <name type="scientific">Clostridioides phage phiCD27</name>
    <dbReference type="NCBI Taxonomy" id="2849704"/>
    <lineage>
        <taxon>Viruses</taxon>
        <taxon>Duplodnaviria</taxon>
        <taxon>Heunggongvirae</taxon>
        <taxon>Uroviricota</taxon>
        <taxon>Caudoviricetes</taxon>
        <taxon>Colneyvirus</taxon>
        <taxon>Colneyvirus CD27</taxon>
    </lineage>
</organism>
<dbReference type="EMBL" id="EU719189">
    <property type="protein sequence ID" value="ACH91362.1"/>
    <property type="molecule type" value="Genomic_DNA"/>
</dbReference>
<protein>
    <submittedName>
        <fullName evidence="2">Uncharacterized protein</fullName>
    </submittedName>
</protein>
<dbReference type="RefSeq" id="YP_002290947.1">
    <property type="nucleotide sequence ID" value="NC_011398.1"/>
</dbReference>
<dbReference type="Proteomes" id="UP000001043">
    <property type="component" value="Segment"/>
</dbReference>